<evidence type="ECO:0000313" key="2">
    <source>
        <dbReference type="Proteomes" id="UP000775213"/>
    </source>
</evidence>
<dbReference type="EMBL" id="JAGFBR010000014">
    <property type="protein sequence ID" value="KAH0455885.1"/>
    <property type="molecule type" value="Genomic_DNA"/>
</dbReference>
<accession>A0AAV7GJA4</accession>
<dbReference type="Proteomes" id="UP000775213">
    <property type="component" value="Unassembled WGS sequence"/>
</dbReference>
<protein>
    <submittedName>
        <fullName evidence="1">Uncharacterized protein</fullName>
    </submittedName>
</protein>
<gene>
    <name evidence="1" type="ORF">IEQ34_015917</name>
</gene>
<keyword evidence="2" id="KW-1185">Reference proteome</keyword>
<evidence type="ECO:0000313" key="1">
    <source>
        <dbReference type="EMBL" id="KAH0455885.1"/>
    </source>
</evidence>
<reference evidence="1 2" key="1">
    <citation type="journal article" date="2021" name="Hortic Res">
        <title>Chromosome-scale assembly of the Dendrobium chrysotoxum genome enhances the understanding of orchid evolution.</title>
        <authorList>
            <person name="Zhang Y."/>
            <person name="Zhang G.Q."/>
            <person name="Zhang D."/>
            <person name="Liu X.D."/>
            <person name="Xu X.Y."/>
            <person name="Sun W.H."/>
            <person name="Yu X."/>
            <person name="Zhu X."/>
            <person name="Wang Z.W."/>
            <person name="Zhao X."/>
            <person name="Zhong W.Y."/>
            <person name="Chen H."/>
            <person name="Yin W.L."/>
            <person name="Huang T."/>
            <person name="Niu S.C."/>
            <person name="Liu Z.J."/>
        </authorList>
    </citation>
    <scope>NUCLEOTIDE SEQUENCE [LARGE SCALE GENOMIC DNA]</scope>
    <source>
        <strain evidence="1">Lindl</strain>
    </source>
</reference>
<comment type="caution">
    <text evidence="1">The sequence shown here is derived from an EMBL/GenBank/DDBJ whole genome shotgun (WGS) entry which is preliminary data.</text>
</comment>
<proteinExistence type="predicted"/>
<name>A0AAV7GJA4_DENCH</name>
<dbReference type="AlphaFoldDB" id="A0AAV7GJA4"/>
<sequence length="85" mass="9526">MSLYFEYLRRKPKKQSPPTRSSSNKSVTMMETFLASVFTSFGGNGRLINKGQAVSIIEVNPVKLEVSVSELATRRNIVICEDVDQ</sequence>
<organism evidence="1 2">
    <name type="scientific">Dendrobium chrysotoxum</name>
    <name type="common">Orchid</name>
    <dbReference type="NCBI Taxonomy" id="161865"/>
    <lineage>
        <taxon>Eukaryota</taxon>
        <taxon>Viridiplantae</taxon>
        <taxon>Streptophyta</taxon>
        <taxon>Embryophyta</taxon>
        <taxon>Tracheophyta</taxon>
        <taxon>Spermatophyta</taxon>
        <taxon>Magnoliopsida</taxon>
        <taxon>Liliopsida</taxon>
        <taxon>Asparagales</taxon>
        <taxon>Orchidaceae</taxon>
        <taxon>Epidendroideae</taxon>
        <taxon>Malaxideae</taxon>
        <taxon>Dendrobiinae</taxon>
        <taxon>Dendrobium</taxon>
    </lineage>
</organism>